<gene>
    <name evidence="5" type="ORF">ACFOOT_10620</name>
</gene>
<dbReference type="EMBL" id="JBHRYE010000017">
    <property type="protein sequence ID" value="MFC3671877.1"/>
    <property type="molecule type" value="Genomic_DNA"/>
</dbReference>
<comment type="caution">
    <text evidence="5">The sequence shown here is derived from an EMBL/GenBank/DDBJ whole genome shotgun (WGS) entry which is preliminary data.</text>
</comment>
<keyword evidence="2 3" id="KW-0378">Hydrolase</keyword>
<evidence type="ECO:0000256" key="3">
    <source>
        <dbReference type="RuleBase" id="RU361235"/>
    </source>
</evidence>
<name>A0ABV7V4N7_9SPHN</name>
<accession>A0ABV7V4N7</accession>
<dbReference type="PANTHER" id="PTHR11559">
    <property type="entry name" value="CARBOXYLESTERASE"/>
    <property type="match status" value="1"/>
</dbReference>
<protein>
    <recommendedName>
        <fullName evidence="3">Carboxylic ester hydrolase</fullName>
        <ecNumber evidence="3">3.1.1.-</ecNumber>
    </recommendedName>
</protein>
<dbReference type="Pfam" id="PF00135">
    <property type="entry name" value="COesterase"/>
    <property type="match status" value="1"/>
</dbReference>
<organism evidence="5 6">
    <name type="scientific">Novosphingobium pokkalii</name>
    <dbReference type="NCBI Taxonomy" id="1770194"/>
    <lineage>
        <taxon>Bacteria</taxon>
        <taxon>Pseudomonadati</taxon>
        <taxon>Pseudomonadota</taxon>
        <taxon>Alphaproteobacteria</taxon>
        <taxon>Sphingomonadales</taxon>
        <taxon>Sphingomonadaceae</taxon>
        <taxon>Novosphingobium</taxon>
    </lineage>
</organism>
<dbReference type="RefSeq" id="WP_191323819.1">
    <property type="nucleotide sequence ID" value="NZ_BMZP01000006.1"/>
</dbReference>
<evidence type="ECO:0000259" key="4">
    <source>
        <dbReference type="Pfam" id="PF00135"/>
    </source>
</evidence>
<comment type="similarity">
    <text evidence="1 3">Belongs to the type-B carboxylesterase/lipase family.</text>
</comment>
<dbReference type="InterPro" id="IPR006311">
    <property type="entry name" value="TAT_signal"/>
</dbReference>
<dbReference type="PROSITE" id="PS00122">
    <property type="entry name" value="CARBOXYLESTERASE_B_1"/>
    <property type="match status" value="1"/>
</dbReference>
<dbReference type="Proteomes" id="UP001595683">
    <property type="component" value="Unassembled WGS sequence"/>
</dbReference>
<keyword evidence="6" id="KW-1185">Reference proteome</keyword>
<reference evidence="6" key="1">
    <citation type="journal article" date="2019" name="Int. J. Syst. Evol. Microbiol.">
        <title>The Global Catalogue of Microorganisms (GCM) 10K type strain sequencing project: providing services to taxonomists for standard genome sequencing and annotation.</title>
        <authorList>
            <consortium name="The Broad Institute Genomics Platform"/>
            <consortium name="The Broad Institute Genome Sequencing Center for Infectious Disease"/>
            <person name="Wu L."/>
            <person name="Ma J."/>
        </authorList>
    </citation>
    <scope>NUCLEOTIDE SEQUENCE [LARGE SCALE GENOMIC DNA]</scope>
    <source>
        <strain evidence="6">KCTC 42224</strain>
    </source>
</reference>
<feature type="domain" description="Carboxylesterase type B" evidence="4">
    <location>
        <begin position="36"/>
        <end position="494"/>
    </location>
</feature>
<dbReference type="EC" id="3.1.1.-" evidence="3"/>
<dbReference type="Gene3D" id="3.40.50.1820">
    <property type="entry name" value="alpha/beta hydrolase"/>
    <property type="match status" value="1"/>
</dbReference>
<dbReference type="InterPro" id="IPR002018">
    <property type="entry name" value="CarbesteraseB"/>
</dbReference>
<sequence>MADITRRRALGGLAATLALPQLARPDSAWAATDGLRVKTRAGVVRGRMAEGVRVFTGIPYGTAARFAAPAPARPWTGEWDATRPARAAPQPPGMDPLSAIQAEDCLQLNVWAPAAAPRGARYPVLVFVHGGSNETGWSGWEVIAGNRFAAHGVICVTLNYRLGALGFLELGHVLGRGYAGSGNNGLRDLVLGLRWVKDNIAAFGGDPRAVTLAGESSGARNVCALMGTPAADGLYARAMVFSGGAHTVHTPEEAAMFASAVVTRLGGAERLLVAPFPALVEAQVLARRGWPRNLPFRPTVDGAFLPQVPLARIAQGKAPRVPLLAGSNANESRLFLNEAQAARPLWSQSVSNEPMTRMAALNRAYARAFPEWTDAQRHWRLLTAEEYGMPTLQLAEAQAGHGAPVWRYRLAWPAPGGPYKGHSPHVLDLPLTFDHVTLPSMAQMFGLSAADQPIAEAWHMAIVSFVKGGAPGSAGMPAWPRFNSQARATMVFDRVSVVENDPDAVERLIWQDTPPERPIAARRR</sequence>
<dbReference type="InterPro" id="IPR050309">
    <property type="entry name" value="Type-B_Carboxylest/Lipase"/>
</dbReference>
<dbReference type="InterPro" id="IPR029058">
    <property type="entry name" value="AB_hydrolase_fold"/>
</dbReference>
<evidence type="ECO:0000313" key="6">
    <source>
        <dbReference type="Proteomes" id="UP001595683"/>
    </source>
</evidence>
<proteinExistence type="inferred from homology"/>
<dbReference type="SUPFAM" id="SSF53474">
    <property type="entry name" value="alpha/beta-Hydrolases"/>
    <property type="match status" value="1"/>
</dbReference>
<evidence type="ECO:0000313" key="5">
    <source>
        <dbReference type="EMBL" id="MFC3671877.1"/>
    </source>
</evidence>
<evidence type="ECO:0000256" key="1">
    <source>
        <dbReference type="ARBA" id="ARBA00005964"/>
    </source>
</evidence>
<evidence type="ECO:0000256" key="2">
    <source>
        <dbReference type="ARBA" id="ARBA00022801"/>
    </source>
</evidence>
<dbReference type="InterPro" id="IPR019826">
    <property type="entry name" value="Carboxylesterase_B_AS"/>
</dbReference>
<dbReference type="PROSITE" id="PS51318">
    <property type="entry name" value="TAT"/>
    <property type="match status" value="1"/>
</dbReference>